<evidence type="ECO:0000256" key="5">
    <source>
        <dbReference type="SAM" id="Phobius"/>
    </source>
</evidence>
<dbReference type="OMA" id="SHHISAN"/>
<feature type="transmembrane region" description="Helical" evidence="5">
    <location>
        <begin position="108"/>
        <end position="125"/>
    </location>
</feature>
<feature type="transmembrane region" description="Helical" evidence="5">
    <location>
        <begin position="37"/>
        <end position="60"/>
    </location>
</feature>
<reference evidence="8" key="3">
    <citation type="submission" date="2015-06" db="UniProtKB">
        <authorList>
            <consortium name="EnsemblMetazoa"/>
        </authorList>
    </citation>
    <scope>IDENTIFICATION</scope>
</reference>
<feature type="transmembrane region" description="Helical" evidence="5">
    <location>
        <begin position="80"/>
        <end position="102"/>
    </location>
</feature>
<dbReference type="HOGENOM" id="CLU_044894_1_0_1"/>
<dbReference type="Proteomes" id="UP000014760">
    <property type="component" value="Unassembled WGS sequence"/>
</dbReference>
<reference evidence="7 9" key="2">
    <citation type="journal article" date="2013" name="Nature">
        <title>Insights into bilaterian evolution from three spiralian genomes.</title>
        <authorList>
            <person name="Simakov O."/>
            <person name="Marletaz F."/>
            <person name="Cho S.J."/>
            <person name="Edsinger-Gonzales E."/>
            <person name="Havlak P."/>
            <person name="Hellsten U."/>
            <person name="Kuo D.H."/>
            <person name="Larsson T."/>
            <person name="Lv J."/>
            <person name="Arendt D."/>
            <person name="Savage R."/>
            <person name="Osoegawa K."/>
            <person name="de Jong P."/>
            <person name="Grimwood J."/>
            <person name="Chapman J.A."/>
            <person name="Shapiro H."/>
            <person name="Aerts A."/>
            <person name="Otillar R.P."/>
            <person name="Terry A.Y."/>
            <person name="Boore J.L."/>
            <person name="Grigoriev I.V."/>
            <person name="Lindberg D.R."/>
            <person name="Seaver E.C."/>
            <person name="Weisblat D.A."/>
            <person name="Putnam N.H."/>
            <person name="Rokhsar D.S."/>
        </authorList>
    </citation>
    <scope>NUCLEOTIDE SEQUENCE</scope>
    <source>
        <strain evidence="7 9">I ESC-2004</strain>
    </source>
</reference>
<evidence type="ECO:0000256" key="2">
    <source>
        <dbReference type="ARBA" id="ARBA00022692"/>
    </source>
</evidence>
<dbReference type="InterPro" id="IPR004853">
    <property type="entry name" value="Sugar_P_trans_dom"/>
</dbReference>
<feature type="transmembrane region" description="Helical" evidence="5">
    <location>
        <begin position="132"/>
        <end position="148"/>
    </location>
</feature>
<organism evidence="7">
    <name type="scientific">Capitella teleta</name>
    <name type="common">Polychaete worm</name>
    <dbReference type="NCBI Taxonomy" id="283909"/>
    <lineage>
        <taxon>Eukaryota</taxon>
        <taxon>Metazoa</taxon>
        <taxon>Spiralia</taxon>
        <taxon>Lophotrochozoa</taxon>
        <taxon>Annelida</taxon>
        <taxon>Polychaeta</taxon>
        <taxon>Sedentaria</taxon>
        <taxon>Scolecida</taxon>
        <taxon>Capitellidae</taxon>
        <taxon>Capitella</taxon>
    </lineage>
</organism>
<dbReference type="EnsemblMetazoa" id="CapteT124859">
    <property type="protein sequence ID" value="CapteP124859"/>
    <property type="gene ID" value="CapteG124859"/>
</dbReference>
<keyword evidence="2 5" id="KW-0812">Transmembrane</keyword>
<keyword evidence="3 5" id="KW-1133">Transmembrane helix</keyword>
<name>R7U468_CAPTE</name>
<evidence type="ECO:0000256" key="3">
    <source>
        <dbReference type="ARBA" id="ARBA00022989"/>
    </source>
</evidence>
<dbReference type="InterPro" id="IPR050186">
    <property type="entry name" value="TPT_transporter"/>
</dbReference>
<evidence type="ECO:0000256" key="1">
    <source>
        <dbReference type="ARBA" id="ARBA00004141"/>
    </source>
</evidence>
<dbReference type="SUPFAM" id="SSF103481">
    <property type="entry name" value="Multidrug resistance efflux transporter EmrE"/>
    <property type="match status" value="1"/>
</dbReference>
<keyword evidence="9" id="KW-1185">Reference proteome</keyword>
<sequence length="343" mass="37450">MLKIAGVVSAYWVISISLVFANKYLVGATDSKDLSLFVAWAQCVITVFVVLGLLVFKGLIRGEHAALHKLTLRPAMSRPIVLMTCTFVSMLSFNNLCLRHVAISFYQVARSLTLIFTVVFSVTLLKKSVSRRVLACCLTVACGFFLGIDQESLMGTLSVKGVAFGITSSLFVALNGIFTKKALDVVEGDTLSLTLYSNLNACVLFLPIVILTGQLSTLFSGSQLLDTYFWTFLLCTGALSFCIAWVSAMQIHLTSPVTHHISSNTKAILQTLIAVIYYSESKRPLWWVSVMLVVGGALSYAIVRVHEERKGLQVPSPSEVIVEKAALNGRALANGRIPSKYLH</sequence>
<evidence type="ECO:0000259" key="6">
    <source>
        <dbReference type="Pfam" id="PF03151"/>
    </source>
</evidence>
<keyword evidence="4 5" id="KW-0472">Membrane</keyword>
<dbReference type="Pfam" id="PF03151">
    <property type="entry name" value="TPT"/>
    <property type="match status" value="1"/>
</dbReference>
<feature type="domain" description="Sugar phosphate transporter" evidence="6">
    <location>
        <begin position="3"/>
        <end position="300"/>
    </location>
</feature>
<gene>
    <name evidence="7" type="ORF">CAPTEDRAFT_124859</name>
</gene>
<feature type="transmembrane region" description="Helical" evidence="5">
    <location>
        <begin position="228"/>
        <end position="249"/>
    </location>
</feature>
<dbReference type="PANTHER" id="PTHR11132">
    <property type="entry name" value="SOLUTE CARRIER FAMILY 35"/>
    <property type="match status" value="1"/>
</dbReference>
<feature type="transmembrane region" description="Helical" evidence="5">
    <location>
        <begin position="285"/>
        <end position="303"/>
    </location>
</feature>
<feature type="transmembrane region" description="Helical" evidence="5">
    <location>
        <begin position="154"/>
        <end position="174"/>
    </location>
</feature>
<dbReference type="GO" id="GO:0016020">
    <property type="term" value="C:membrane"/>
    <property type="evidence" value="ECO:0007669"/>
    <property type="project" value="UniProtKB-SubCell"/>
</dbReference>
<dbReference type="InterPro" id="IPR037185">
    <property type="entry name" value="EmrE-like"/>
</dbReference>
<dbReference type="OrthoDB" id="5547497at2759"/>
<accession>R7U468</accession>
<evidence type="ECO:0000256" key="4">
    <source>
        <dbReference type="ARBA" id="ARBA00023136"/>
    </source>
</evidence>
<dbReference type="EMBL" id="AMQN01002054">
    <property type="status" value="NOT_ANNOTATED_CDS"/>
    <property type="molecule type" value="Genomic_DNA"/>
</dbReference>
<evidence type="ECO:0000313" key="7">
    <source>
        <dbReference type="EMBL" id="ELT98471.1"/>
    </source>
</evidence>
<evidence type="ECO:0000313" key="8">
    <source>
        <dbReference type="EnsemblMetazoa" id="CapteP124859"/>
    </source>
</evidence>
<dbReference type="EMBL" id="KB307920">
    <property type="protein sequence ID" value="ELT98471.1"/>
    <property type="molecule type" value="Genomic_DNA"/>
</dbReference>
<reference evidence="9" key="1">
    <citation type="submission" date="2012-12" db="EMBL/GenBank/DDBJ databases">
        <authorList>
            <person name="Hellsten U."/>
            <person name="Grimwood J."/>
            <person name="Chapman J.A."/>
            <person name="Shapiro H."/>
            <person name="Aerts A."/>
            <person name="Otillar R.P."/>
            <person name="Terry A.Y."/>
            <person name="Boore J.L."/>
            <person name="Simakov O."/>
            <person name="Marletaz F."/>
            <person name="Cho S.-J."/>
            <person name="Edsinger-Gonzales E."/>
            <person name="Havlak P."/>
            <person name="Kuo D.-H."/>
            <person name="Larsson T."/>
            <person name="Lv J."/>
            <person name="Arendt D."/>
            <person name="Savage R."/>
            <person name="Osoegawa K."/>
            <person name="de Jong P."/>
            <person name="Lindberg D.R."/>
            <person name="Seaver E.C."/>
            <person name="Weisblat D.A."/>
            <person name="Putnam N.H."/>
            <person name="Grigoriev I.V."/>
            <person name="Rokhsar D.S."/>
        </authorList>
    </citation>
    <scope>NUCLEOTIDE SEQUENCE</scope>
    <source>
        <strain evidence="9">I ESC-2004</strain>
    </source>
</reference>
<comment type="subcellular location">
    <subcellularLocation>
        <location evidence="1">Membrane</location>
        <topology evidence="1">Multi-pass membrane protein</topology>
    </subcellularLocation>
</comment>
<evidence type="ECO:0000313" key="9">
    <source>
        <dbReference type="Proteomes" id="UP000014760"/>
    </source>
</evidence>
<dbReference type="AlphaFoldDB" id="R7U468"/>
<feature type="transmembrane region" description="Helical" evidence="5">
    <location>
        <begin position="195"/>
        <end position="216"/>
    </location>
</feature>
<protein>
    <recommendedName>
        <fullName evidence="6">Sugar phosphate transporter domain-containing protein</fullName>
    </recommendedName>
</protein>
<proteinExistence type="predicted"/>